<dbReference type="SUPFAM" id="SSF53474">
    <property type="entry name" value="alpha/beta-Hydrolases"/>
    <property type="match status" value="1"/>
</dbReference>
<dbReference type="InterPro" id="IPR029058">
    <property type="entry name" value="AB_hydrolase_fold"/>
</dbReference>
<dbReference type="RefSeq" id="WP_219933465.1">
    <property type="nucleotide sequence ID" value="NZ_QGGT01000001.1"/>
</dbReference>
<feature type="active site" description="Proton acceptor" evidence="4">
    <location>
        <position position="437"/>
    </location>
</feature>
<dbReference type="GO" id="GO:0097176">
    <property type="term" value="P:epoxide metabolic process"/>
    <property type="evidence" value="ECO:0007669"/>
    <property type="project" value="TreeGrafter"/>
</dbReference>
<evidence type="ECO:0000256" key="1">
    <source>
        <dbReference type="ARBA" id="ARBA00010088"/>
    </source>
</evidence>
<accession>A0A316EYS3</accession>
<dbReference type="InterPro" id="IPR000639">
    <property type="entry name" value="Epox_hydrolase-like"/>
</dbReference>
<evidence type="ECO:0000313" key="7">
    <source>
        <dbReference type="Proteomes" id="UP000245754"/>
    </source>
</evidence>
<evidence type="ECO:0000256" key="4">
    <source>
        <dbReference type="PIRSR" id="PIRSR001112-1"/>
    </source>
</evidence>
<keyword evidence="2" id="KW-0058">Aromatic hydrocarbons catabolism</keyword>
<sequence length="459" mass="50232">MSYRVHHVAHHVAVRSKPASRALSLYALTAASAVAAVAFIGFAQPAHAAEASRPATAAAAARASQADDSIRPFRVHVPQAQLDDLRKRIAATRWPDKETVADDSQGVQLARVQELVRYWGTGYDWRKAEAQLNALPQFVTKIDGVDIHFIHVKSKNPNALPLILTHGWPGSIFEFIHTIGPLTDPAAYGGRAEDAFDVVIPSIPGYGFSGRPTELGWGPDRTARAWDTLMKRLGYAQYVSQGGDHGSVISDALARQAPAGLKAIHLNMPATVPGALMKSLLSGDAPPSELSASERDAYESLRVFFGRNAAYGAMMVTRPQTIGYSLTDSPSALAAFTYEKIAAWSDSNGAPERVLTRDAILNDITLYWLTNTGASSSRFYWENNNNNFSADAQKTRDIKVPVAITVFPHEIYRAPETWSKQAYPSLMYYHQVGKGGHFAAWEQPQLFAEELRAAFRSVR</sequence>
<dbReference type="PANTHER" id="PTHR21661">
    <property type="entry name" value="EPOXIDE HYDROLASE 1-RELATED"/>
    <property type="match status" value="1"/>
</dbReference>
<keyword evidence="7" id="KW-1185">Reference proteome</keyword>
<dbReference type="Gene3D" id="3.40.50.1820">
    <property type="entry name" value="alpha/beta hydrolase"/>
    <property type="match status" value="1"/>
</dbReference>
<feature type="active site" description="Proton donor" evidence="4">
    <location>
        <position position="380"/>
    </location>
</feature>
<protein>
    <submittedName>
        <fullName evidence="6">Pimeloyl-ACP methyl ester carboxylesterase</fullName>
    </submittedName>
</protein>
<dbReference type="Proteomes" id="UP000245754">
    <property type="component" value="Unassembled WGS sequence"/>
</dbReference>
<dbReference type="AlphaFoldDB" id="A0A316EYS3"/>
<feature type="active site" description="Nucleophile" evidence="4">
    <location>
        <position position="244"/>
    </location>
</feature>
<dbReference type="EMBL" id="QGGT01000001">
    <property type="protein sequence ID" value="PWK37192.1"/>
    <property type="molecule type" value="Genomic_DNA"/>
</dbReference>
<keyword evidence="3" id="KW-0378">Hydrolase</keyword>
<dbReference type="PIRSF" id="PIRSF001112">
    <property type="entry name" value="Epoxide_hydrolase"/>
    <property type="match status" value="1"/>
</dbReference>
<dbReference type="Pfam" id="PF06441">
    <property type="entry name" value="EHN"/>
    <property type="match status" value="1"/>
</dbReference>
<dbReference type="GO" id="GO:0004301">
    <property type="term" value="F:epoxide hydrolase activity"/>
    <property type="evidence" value="ECO:0007669"/>
    <property type="project" value="TreeGrafter"/>
</dbReference>
<comment type="similarity">
    <text evidence="1">Belongs to the peptidase S33 family.</text>
</comment>
<feature type="domain" description="Epoxide hydrolase N-terminal" evidence="5">
    <location>
        <begin position="70"/>
        <end position="175"/>
    </location>
</feature>
<evidence type="ECO:0000256" key="3">
    <source>
        <dbReference type="ARBA" id="ARBA00022801"/>
    </source>
</evidence>
<evidence type="ECO:0000259" key="5">
    <source>
        <dbReference type="Pfam" id="PF06441"/>
    </source>
</evidence>
<dbReference type="PRINTS" id="PR00412">
    <property type="entry name" value="EPOXHYDRLASE"/>
</dbReference>
<comment type="caution">
    <text evidence="6">The sequence shown here is derived from an EMBL/GenBank/DDBJ whole genome shotgun (WGS) entry which is preliminary data.</text>
</comment>
<organism evidence="6 7">
    <name type="scientific">Cupriavidus plantarum</name>
    <dbReference type="NCBI Taxonomy" id="942865"/>
    <lineage>
        <taxon>Bacteria</taxon>
        <taxon>Pseudomonadati</taxon>
        <taxon>Pseudomonadota</taxon>
        <taxon>Betaproteobacteria</taxon>
        <taxon>Burkholderiales</taxon>
        <taxon>Burkholderiaceae</taxon>
        <taxon>Cupriavidus</taxon>
    </lineage>
</organism>
<gene>
    <name evidence="6" type="ORF">C7419_1011074</name>
</gene>
<proteinExistence type="inferred from homology"/>
<evidence type="ECO:0000313" key="6">
    <source>
        <dbReference type="EMBL" id="PWK37192.1"/>
    </source>
</evidence>
<dbReference type="PANTHER" id="PTHR21661:SF35">
    <property type="entry name" value="EPOXIDE HYDROLASE"/>
    <property type="match status" value="1"/>
</dbReference>
<reference evidence="6 7" key="1">
    <citation type="submission" date="2018-05" db="EMBL/GenBank/DDBJ databases">
        <title>Genomic Encyclopedia of Type Strains, Phase IV (KMG-V): Genome sequencing to study the core and pangenomes of soil and plant-associated prokaryotes.</title>
        <authorList>
            <person name="Whitman W."/>
        </authorList>
    </citation>
    <scope>NUCLEOTIDE SEQUENCE [LARGE SCALE GENOMIC DNA]</scope>
    <source>
        <strain evidence="6 7">SLV-132</strain>
    </source>
</reference>
<dbReference type="InterPro" id="IPR010497">
    <property type="entry name" value="Epoxide_hydro_N"/>
</dbReference>
<name>A0A316EYS3_9BURK</name>
<evidence type="ECO:0000256" key="2">
    <source>
        <dbReference type="ARBA" id="ARBA00022797"/>
    </source>
</evidence>
<dbReference type="InterPro" id="IPR016292">
    <property type="entry name" value="Epoxide_hydrolase"/>
</dbReference>